<gene>
    <name evidence="1" type="ORF">LCGC14_2506200</name>
</gene>
<dbReference type="AlphaFoldDB" id="A0A0F9B0F5"/>
<proteinExistence type="predicted"/>
<dbReference type="EMBL" id="LAZR01040084">
    <property type="protein sequence ID" value="KKL15374.1"/>
    <property type="molecule type" value="Genomic_DNA"/>
</dbReference>
<accession>A0A0F9B0F5</accession>
<feature type="non-terminal residue" evidence="1">
    <location>
        <position position="89"/>
    </location>
</feature>
<organism evidence="1">
    <name type="scientific">marine sediment metagenome</name>
    <dbReference type="NCBI Taxonomy" id="412755"/>
    <lineage>
        <taxon>unclassified sequences</taxon>
        <taxon>metagenomes</taxon>
        <taxon>ecological metagenomes</taxon>
    </lineage>
</organism>
<sequence>MKIEKKIHRIYKEYEQAKKKGINFPQGVGKYHYIFSNSKGKISLIKEIRSHVGLGSYWEIYCAEGNLFENTERFSTEKKAIERIKEYFE</sequence>
<name>A0A0F9B0F5_9ZZZZ</name>
<protein>
    <submittedName>
        <fullName evidence="1">Uncharacterized protein</fullName>
    </submittedName>
</protein>
<comment type="caution">
    <text evidence="1">The sequence shown here is derived from an EMBL/GenBank/DDBJ whole genome shotgun (WGS) entry which is preliminary data.</text>
</comment>
<evidence type="ECO:0000313" key="1">
    <source>
        <dbReference type="EMBL" id="KKL15374.1"/>
    </source>
</evidence>
<reference evidence="1" key="1">
    <citation type="journal article" date="2015" name="Nature">
        <title>Complex archaea that bridge the gap between prokaryotes and eukaryotes.</title>
        <authorList>
            <person name="Spang A."/>
            <person name="Saw J.H."/>
            <person name="Jorgensen S.L."/>
            <person name="Zaremba-Niedzwiedzka K."/>
            <person name="Martijn J."/>
            <person name="Lind A.E."/>
            <person name="van Eijk R."/>
            <person name="Schleper C."/>
            <person name="Guy L."/>
            <person name="Ettema T.J."/>
        </authorList>
    </citation>
    <scope>NUCLEOTIDE SEQUENCE</scope>
</reference>